<dbReference type="SUPFAM" id="SSF56801">
    <property type="entry name" value="Acetyl-CoA synthetase-like"/>
    <property type="match status" value="1"/>
</dbReference>
<evidence type="ECO:0000256" key="6">
    <source>
        <dbReference type="ARBA" id="ARBA00048477"/>
    </source>
</evidence>
<feature type="domain" description="AMP-dependent synthetase/ligase" evidence="7">
    <location>
        <begin position="83"/>
        <end position="423"/>
    </location>
</feature>
<dbReference type="Gene3D" id="3.30.300.30">
    <property type="match status" value="1"/>
</dbReference>
<keyword evidence="4" id="KW-0067">ATP-binding</keyword>
<proteinExistence type="inferred from homology"/>
<dbReference type="EC" id="6.2.1.2" evidence="5"/>
<dbReference type="PANTHER" id="PTHR43605">
    <property type="entry name" value="ACYL-COENZYME A SYNTHETASE"/>
    <property type="match status" value="1"/>
</dbReference>
<evidence type="ECO:0000256" key="3">
    <source>
        <dbReference type="ARBA" id="ARBA00022741"/>
    </source>
</evidence>
<dbReference type="PANTHER" id="PTHR43605:SF10">
    <property type="entry name" value="ACYL-COA SYNTHETASE MEDIUM CHAIN FAMILY MEMBER 3"/>
    <property type="match status" value="1"/>
</dbReference>
<comment type="catalytic activity">
    <reaction evidence="6">
        <text>a medium-chain fatty acid + ATP + CoA = a medium-chain fatty acyl-CoA + AMP + diphosphate</text>
        <dbReference type="Rhea" id="RHEA:48340"/>
        <dbReference type="ChEBI" id="CHEBI:30616"/>
        <dbReference type="ChEBI" id="CHEBI:33019"/>
        <dbReference type="ChEBI" id="CHEBI:57287"/>
        <dbReference type="ChEBI" id="CHEBI:59558"/>
        <dbReference type="ChEBI" id="CHEBI:90546"/>
        <dbReference type="ChEBI" id="CHEBI:456215"/>
        <dbReference type="EC" id="6.2.1.2"/>
    </reaction>
    <physiologicalReaction direction="left-to-right" evidence="6">
        <dbReference type="Rhea" id="RHEA:48341"/>
    </physiologicalReaction>
</comment>
<evidence type="ECO:0000256" key="4">
    <source>
        <dbReference type="ARBA" id="ARBA00022840"/>
    </source>
</evidence>
<feature type="domain" description="AMP-binding enzyme C-terminal" evidence="8">
    <location>
        <begin position="488"/>
        <end position="568"/>
    </location>
</feature>
<keyword evidence="3" id="KW-0547">Nucleotide-binding</keyword>
<evidence type="ECO:0000259" key="8">
    <source>
        <dbReference type="Pfam" id="PF13193"/>
    </source>
</evidence>
<evidence type="ECO:0000256" key="2">
    <source>
        <dbReference type="ARBA" id="ARBA00022598"/>
    </source>
</evidence>
<dbReference type="Pfam" id="PF13193">
    <property type="entry name" value="AMP-binding_C"/>
    <property type="match status" value="1"/>
</dbReference>
<evidence type="ECO:0000313" key="9">
    <source>
        <dbReference type="Proteomes" id="UP001652625"/>
    </source>
</evidence>
<dbReference type="InterPro" id="IPR045851">
    <property type="entry name" value="AMP-bd_C_sf"/>
</dbReference>
<sequence>MAICMKHFRNQSRKLLRLFLSRSASSNFNVGFNNYEKEYKNFKLDVPEYFNFSKHVLEEWKIKELNGERLSLFPAFWWVDDYGREIKWNFETLLLESNKVSNILSEVCDIQFRDCVMVVLPQLPEWWLINIACLQTGAIISPGTSSLRVKDFQNRLHASKAKCVITIPELTEAVDKASEGITSLKKKVFVDFHSNFERNGWYSLNRLMSQASNKFQCLKTRASDPLAWFFTSGTTGLPKIAEHTHASYGLAHKITGRFWLDLTPNDVMWNVSDTGWAKSAYSSFFGPWWQGSCVFVYNTPRFNAKKTLEIFQKYPISVTCLPPTAYRLLVKEDIKKFSFNSLRHCVSAGEPLNPQVIEVWKKETGLHIREGYGQTEMTLSCGMFQCINMKPGSMGKPTPGYDLQIIDGDGNILEPFDEGEIALKCFPVRPVGLFNRYVGDPVKTKESFKGNFYLTGDRGYKDRDGYFWFVGRSDDVINSAGYRIGPFEVESALIEHPAVVESAVIGVPCDIRGSIVKAFVVLADDYKAHDMNLMVKMLQDHVKMCTAPYKYPRKIEIVESLPKTISGKIRRVELRKSENKKSED</sequence>
<name>A0ABM4CD81_HYDVU</name>
<accession>A0ABM4CD81</accession>
<dbReference type="Pfam" id="PF00501">
    <property type="entry name" value="AMP-binding"/>
    <property type="match status" value="1"/>
</dbReference>
<evidence type="ECO:0000259" key="7">
    <source>
        <dbReference type="Pfam" id="PF00501"/>
    </source>
</evidence>
<gene>
    <name evidence="10" type="primary">LOC100203680</name>
</gene>
<dbReference type="InterPro" id="IPR042099">
    <property type="entry name" value="ANL_N_sf"/>
</dbReference>
<dbReference type="InterPro" id="IPR025110">
    <property type="entry name" value="AMP-bd_C"/>
</dbReference>
<dbReference type="InterPro" id="IPR000873">
    <property type="entry name" value="AMP-dep_synth/lig_dom"/>
</dbReference>
<dbReference type="InterPro" id="IPR051087">
    <property type="entry name" value="Mitochondrial_ACSM"/>
</dbReference>
<keyword evidence="2" id="KW-0436">Ligase</keyword>
<dbReference type="RefSeq" id="XP_065659632.1">
    <property type="nucleotide sequence ID" value="XM_065803560.1"/>
</dbReference>
<reference evidence="10" key="1">
    <citation type="submission" date="2025-08" db="UniProtKB">
        <authorList>
            <consortium name="RefSeq"/>
        </authorList>
    </citation>
    <scope>IDENTIFICATION</scope>
</reference>
<evidence type="ECO:0000256" key="1">
    <source>
        <dbReference type="ARBA" id="ARBA00006432"/>
    </source>
</evidence>
<dbReference type="Proteomes" id="UP001652625">
    <property type="component" value="Chromosome 08"/>
</dbReference>
<organism evidence="9 10">
    <name type="scientific">Hydra vulgaris</name>
    <name type="common">Hydra</name>
    <name type="synonym">Hydra attenuata</name>
    <dbReference type="NCBI Taxonomy" id="6087"/>
    <lineage>
        <taxon>Eukaryota</taxon>
        <taxon>Metazoa</taxon>
        <taxon>Cnidaria</taxon>
        <taxon>Hydrozoa</taxon>
        <taxon>Hydroidolina</taxon>
        <taxon>Anthoathecata</taxon>
        <taxon>Aplanulata</taxon>
        <taxon>Hydridae</taxon>
        <taxon>Hydra</taxon>
    </lineage>
</organism>
<evidence type="ECO:0000313" key="10">
    <source>
        <dbReference type="RefSeq" id="XP_065659632.1"/>
    </source>
</evidence>
<protein>
    <recommendedName>
        <fullName evidence="5">medium-chain acyl-CoA ligase</fullName>
        <ecNumber evidence="5">6.2.1.2</ecNumber>
    </recommendedName>
</protein>
<evidence type="ECO:0000256" key="5">
    <source>
        <dbReference type="ARBA" id="ARBA00039009"/>
    </source>
</evidence>
<dbReference type="Gene3D" id="3.40.50.12780">
    <property type="entry name" value="N-terminal domain of ligase-like"/>
    <property type="match status" value="1"/>
</dbReference>
<keyword evidence="9" id="KW-1185">Reference proteome</keyword>
<comment type="similarity">
    <text evidence="1">Belongs to the ATP-dependent AMP-binding enzyme family.</text>
</comment>
<dbReference type="GeneID" id="100203680"/>